<comment type="caution">
    <text evidence="1">The sequence shown here is derived from an EMBL/GenBank/DDBJ whole genome shotgun (WGS) entry which is preliminary data.</text>
</comment>
<dbReference type="Proteomes" id="UP000707731">
    <property type="component" value="Unassembled WGS sequence"/>
</dbReference>
<accession>A0ABS0DI24</accession>
<sequence length="120" mass="13970">MDIVGSEWVSRDGKRALFVLREVSEFRGDRMFMVRGTRGSGRERMISYPGLLKKYTRITEENLRYEFETVWCSRCARPRRVRVVPSQFSSQLPECCGVRDWCETEHDAVAAMAAANRQEN</sequence>
<protein>
    <submittedName>
        <fullName evidence="1">Uncharacterized protein</fullName>
    </submittedName>
</protein>
<evidence type="ECO:0000313" key="1">
    <source>
        <dbReference type="EMBL" id="MBF6358121.1"/>
    </source>
</evidence>
<proteinExistence type="predicted"/>
<dbReference type="RefSeq" id="WP_195004960.1">
    <property type="nucleotide sequence ID" value="NZ_JADLQN010000010.1"/>
</dbReference>
<dbReference type="EMBL" id="JADLQN010000010">
    <property type="protein sequence ID" value="MBF6358121.1"/>
    <property type="molecule type" value="Genomic_DNA"/>
</dbReference>
<organism evidence="1 2">
    <name type="scientific">Nocardia higoensis</name>
    <dbReference type="NCBI Taxonomy" id="228599"/>
    <lineage>
        <taxon>Bacteria</taxon>
        <taxon>Bacillati</taxon>
        <taxon>Actinomycetota</taxon>
        <taxon>Actinomycetes</taxon>
        <taxon>Mycobacteriales</taxon>
        <taxon>Nocardiaceae</taxon>
        <taxon>Nocardia</taxon>
    </lineage>
</organism>
<name>A0ABS0DI24_9NOCA</name>
<reference evidence="1 2" key="1">
    <citation type="submission" date="2020-10" db="EMBL/GenBank/DDBJ databases">
        <title>Identification of Nocardia species via Next-generation sequencing and recognition of intraspecies genetic diversity.</title>
        <authorList>
            <person name="Li P."/>
            <person name="Li P."/>
            <person name="Lu B."/>
        </authorList>
    </citation>
    <scope>NUCLEOTIDE SEQUENCE [LARGE SCALE GENOMIC DNA]</scope>
    <source>
        <strain evidence="1 2">BJ06-0143</strain>
    </source>
</reference>
<gene>
    <name evidence="1" type="ORF">IU449_26860</name>
</gene>
<keyword evidence="2" id="KW-1185">Reference proteome</keyword>
<evidence type="ECO:0000313" key="2">
    <source>
        <dbReference type="Proteomes" id="UP000707731"/>
    </source>
</evidence>